<comment type="function">
    <text evidence="10">Mediates both low-affinity uptake and efflux of sugar across the membrane.</text>
</comment>
<comment type="subcellular location">
    <subcellularLocation>
        <location evidence="1">Cell membrane</location>
        <topology evidence="1">Multi-pass membrane protein</topology>
    </subcellularLocation>
</comment>
<feature type="transmembrane region" description="Helical" evidence="10">
    <location>
        <begin position="164"/>
        <end position="185"/>
    </location>
</feature>
<keyword evidence="6 10" id="KW-0812">Transmembrane</keyword>
<dbReference type="EMBL" id="CM018036">
    <property type="protein sequence ID" value="KAA8540652.1"/>
    <property type="molecule type" value="Genomic_DNA"/>
</dbReference>
<dbReference type="PANTHER" id="PTHR10791:SF22">
    <property type="entry name" value="BIDIRECTIONAL SUGAR TRANSPORTER SWEET11"/>
    <property type="match status" value="1"/>
</dbReference>
<dbReference type="PANTHER" id="PTHR10791">
    <property type="entry name" value="RAG1-ACTIVATING PROTEIN 1"/>
    <property type="match status" value="1"/>
</dbReference>
<keyword evidence="4" id="KW-1003">Cell membrane</keyword>
<keyword evidence="7" id="KW-0677">Repeat</keyword>
<evidence type="ECO:0000256" key="3">
    <source>
        <dbReference type="ARBA" id="ARBA00022448"/>
    </source>
</evidence>
<keyword evidence="9 10" id="KW-0472">Membrane</keyword>
<evidence type="ECO:0000256" key="1">
    <source>
        <dbReference type="ARBA" id="ARBA00004651"/>
    </source>
</evidence>
<evidence type="ECO:0000313" key="11">
    <source>
        <dbReference type="EMBL" id="KAA8540652.1"/>
    </source>
</evidence>
<dbReference type="InterPro" id="IPR047664">
    <property type="entry name" value="SWEET"/>
</dbReference>
<dbReference type="InterPro" id="IPR004316">
    <property type="entry name" value="SWEET_rpt"/>
</dbReference>
<feature type="transmembrane region" description="Helical" evidence="10">
    <location>
        <begin position="77"/>
        <end position="96"/>
    </location>
</feature>
<keyword evidence="8 10" id="KW-1133">Transmembrane helix</keyword>
<evidence type="ECO:0000256" key="6">
    <source>
        <dbReference type="ARBA" id="ARBA00022692"/>
    </source>
</evidence>
<feature type="transmembrane region" description="Helical" evidence="10">
    <location>
        <begin position="43"/>
        <end position="65"/>
    </location>
</feature>
<evidence type="ECO:0000256" key="8">
    <source>
        <dbReference type="ARBA" id="ARBA00022989"/>
    </source>
</evidence>
<dbReference type="Proteomes" id="UP000325577">
    <property type="component" value="Linkage Group LG13"/>
</dbReference>
<gene>
    <name evidence="11" type="ORF">F0562_024429</name>
</gene>
<comment type="caution">
    <text evidence="10">Lacks conserved residue(s) required for the propagation of feature annotation.</text>
</comment>
<dbReference type="GO" id="GO:0005886">
    <property type="term" value="C:plasma membrane"/>
    <property type="evidence" value="ECO:0007669"/>
    <property type="project" value="UniProtKB-SubCell"/>
</dbReference>
<keyword evidence="12" id="KW-1185">Reference proteome</keyword>
<dbReference type="GO" id="GO:0051119">
    <property type="term" value="F:sugar transmembrane transporter activity"/>
    <property type="evidence" value="ECO:0007669"/>
    <property type="project" value="InterPro"/>
</dbReference>
<evidence type="ECO:0000256" key="10">
    <source>
        <dbReference type="RuleBase" id="RU910715"/>
    </source>
</evidence>
<reference evidence="11 12" key="1">
    <citation type="submission" date="2019-09" db="EMBL/GenBank/DDBJ databases">
        <title>A chromosome-level genome assembly of the Chinese tupelo Nyssa sinensis.</title>
        <authorList>
            <person name="Yang X."/>
            <person name="Kang M."/>
            <person name="Yang Y."/>
            <person name="Xiong H."/>
            <person name="Wang M."/>
            <person name="Zhang Z."/>
            <person name="Wang Z."/>
            <person name="Wu H."/>
            <person name="Ma T."/>
            <person name="Liu J."/>
            <person name="Xi Z."/>
        </authorList>
    </citation>
    <scope>NUCLEOTIDE SEQUENCE [LARGE SCALE GENOMIC DNA]</scope>
    <source>
        <strain evidence="11">J267</strain>
        <tissue evidence="11">Leaf</tissue>
    </source>
</reference>
<evidence type="ECO:0000256" key="5">
    <source>
        <dbReference type="ARBA" id="ARBA00022597"/>
    </source>
</evidence>
<feature type="transmembrane region" description="Helical" evidence="10">
    <location>
        <begin position="12"/>
        <end position="37"/>
    </location>
</feature>
<accession>A0A5J5BFP8</accession>
<organism evidence="11 12">
    <name type="scientific">Nyssa sinensis</name>
    <dbReference type="NCBI Taxonomy" id="561372"/>
    <lineage>
        <taxon>Eukaryota</taxon>
        <taxon>Viridiplantae</taxon>
        <taxon>Streptophyta</taxon>
        <taxon>Embryophyta</taxon>
        <taxon>Tracheophyta</taxon>
        <taxon>Spermatophyta</taxon>
        <taxon>Magnoliopsida</taxon>
        <taxon>eudicotyledons</taxon>
        <taxon>Gunneridae</taxon>
        <taxon>Pentapetalae</taxon>
        <taxon>asterids</taxon>
        <taxon>Cornales</taxon>
        <taxon>Nyssaceae</taxon>
        <taxon>Nyssa</taxon>
    </lineage>
</organism>
<evidence type="ECO:0000313" key="12">
    <source>
        <dbReference type="Proteomes" id="UP000325577"/>
    </source>
</evidence>
<dbReference type="Gene3D" id="1.20.1280.290">
    <property type="match status" value="2"/>
</dbReference>
<comment type="similarity">
    <text evidence="2 10">Belongs to the SWEET sugar transporter family.</text>
</comment>
<feature type="transmembrane region" description="Helical" evidence="10">
    <location>
        <begin position="136"/>
        <end position="158"/>
    </location>
</feature>
<proteinExistence type="inferred from homology"/>
<evidence type="ECO:0000256" key="9">
    <source>
        <dbReference type="ARBA" id="ARBA00023136"/>
    </source>
</evidence>
<evidence type="ECO:0000256" key="7">
    <source>
        <dbReference type="ARBA" id="ARBA00022737"/>
    </source>
</evidence>
<dbReference type="OrthoDB" id="409725at2759"/>
<name>A0A5J5BFP8_9ASTE</name>
<dbReference type="FunFam" id="1.20.1280.290:FF:000003">
    <property type="entry name" value="Bidirectional sugar transporter SWEET"/>
    <property type="match status" value="1"/>
</dbReference>
<sequence>MAVPSGHWALAFGLLGNIVSFMVFLAPLAMLWIYYGLLKSDNFLISINLFGCCIETIYICFFLFYAPKKARASTMKLVLLLNVIGFGLILLLTHFLAKDSKVAAIVGWICLVFSVTVFVAPLCIVRQVIQTKSVEFMPFLLSSFLTLSAVMWFFYGLLVKDYKIAIPNVLGFIFGVLQMVLYAVYKKAKTVVKEQKIPHELQNQIRVLEDVKLPELKEQVVDVVKLTATVPLELIPVDQLPNHNGDAIVGDMKIPKQSMEV</sequence>
<keyword evidence="5 10" id="KW-0762">Sugar transport</keyword>
<protein>
    <recommendedName>
        <fullName evidence="10">Bidirectional sugar transporter SWEET</fullName>
    </recommendedName>
</protein>
<evidence type="ECO:0000256" key="2">
    <source>
        <dbReference type="ARBA" id="ARBA00007809"/>
    </source>
</evidence>
<evidence type="ECO:0000256" key="4">
    <source>
        <dbReference type="ARBA" id="ARBA00022475"/>
    </source>
</evidence>
<keyword evidence="3 10" id="KW-0813">Transport</keyword>
<dbReference type="Pfam" id="PF03083">
    <property type="entry name" value="MtN3_slv"/>
    <property type="match status" value="2"/>
</dbReference>
<dbReference type="AlphaFoldDB" id="A0A5J5BFP8"/>
<feature type="transmembrane region" description="Helical" evidence="10">
    <location>
        <begin position="102"/>
        <end position="124"/>
    </location>
</feature>